<evidence type="ECO:0000313" key="16">
    <source>
        <dbReference type="Proteomes" id="UP001143370"/>
    </source>
</evidence>
<keyword evidence="11 12" id="KW-0472">Membrane</keyword>
<evidence type="ECO:0000256" key="13">
    <source>
        <dbReference type="SAM" id="MobiDB-lite"/>
    </source>
</evidence>
<evidence type="ECO:0000256" key="6">
    <source>
        <dbReference type="ARBA" id="ARBA00022519"/>
    </source>
</evidence>
<feature type="domain" description="Glycosyltransferase 2-like" evidence="14">
    <location>
        <begin position="235"/>
        <end position="446"/>
    </location>
</feature>
<gene>
    <name evidence="12 15" type="primary">opgH</name>
    <name evidence="15" type="ORF">GCM10017643_40710</name>
</gene>
<evidence type="ECO:0000259" key="14">
    <source>
        <dbReference type="Pfam" id="PF13632"/>
    </source>
</evidence>
<keyword evidence="7 12" id="KW-0328">Glycosyltransferase</keyword>
<name>A0A9W6JCU3_9HYPH</name>
<dbReference type="Proteomes" id="UP001143370">
    <property type="component" value="Unassembled WGS sequence"/>
</dbReference>
<feature type="compositionally biased region" description="Low complexity" evidence="13">
    <location>
        <begin position="720"/>
        <end position="736"/>
    </location>
</feature>
<feature type="region of interest" description="Disordered" evidence="13">
    <location>
        <begin position="1"/>
        <end position="23"/>
    </location>
</feature>
<comment type="similarity">
    <text evidence="3 12">Belongs to the glycosyltransferase 2 family. OpgH subfamily.</text>
</comment>
<reference evidence="15" key="2">
    <citation type="submission" date="2023-01" db="EMBL/GenBank/DDBJ databases">
        <authorList>
            <person name="Sun Q."/>
            <person name="Evtushenko L."/>
        </authorList>
    </citation>
    <scope>NUCLEOTIDE SEQUENCE</scope>
    <source>
        <strain evidence="15">VKM B-2484</strain>
    </source>
</reference>
<keyword evidence="5 12" id="KW-1003">Cell membrane</keyword>
<dbReference type="InterPro" id="IPR001173">
    <property type="entry name" value="Glyco_trans_2-like"/>
</dbReference>
<dbReference type="GO" id="GO:0009250">
    <property type="term" value="P:glucan biosynthetic process"/>
    <property type="evidence" value="ECO:0007669"/>
    <property type="project" value="UniProtKB-UniRule"/>
</dbReference>
<evidence type="ECO:0000256" key="12">
    <source>
        <dbReference type="HAMAP-Rule" id="MF_01072"/>
    </source>
</evidence>
<dbReference type="PANTHER" id="PTHR43867:SF5">
    <property type="entry name" value="GLUCANS BIOSYNTHESIS GLUCOSYLTRANSFERASE H"/>
    <property type="match status" value="1"/>
</dbReference>
<reference evidence="15" key="1">
    <citation type="journal article" date="2014" name="Int. J. Syst. Evol. Microbiol.">
        <title>Complete genome sequence of Corynebacterium casei LMG S-19264T (=DSM 44701T), isolated from a smear-ripened cheese.</title>
        <authorList>
            <consortium name="US DOE Joint Genome Institute (JGI-PGF)"/>
            <person name="Walter F."/>
            <person name="Albersmeier A."/>
            <person name="Kalinowski J."/>
            <person name="Ruckert C."/>
        </authorList>
    </citation>
    <scope>NUCLEOTIDE SEQUENCE</scope>
    <source>
        <strain evidence="15">VKM B-2484</strain>
    </source>
</reference>
<dbReference type="InterPro" id="IPR023725">
    <property type="entry name" value="Glucans_biosynth_gluTrFase_H"/>
</dbReference>
<comment type="subcellular location">
    <subcellularLocation>
        <location evidence="1">Cell inner membrane</location>
        <topology evidence="1">Multi-pass membrane protein</topology>
    </subcellularLocation>
    <subcellularLocation>
        <location evidence="12">Cell membrane</location>
        <topology evidence="12">Multi-pass membrane protein</topology>
    </subcellularLocation>
</comment>
<dbReference type="NCBIfam" id="NF003956">
    <property type="entry name" value="PRK05454.1-3"/>
    <property type="match status" value="1"/>
</dbReference>
<keyword evidence="16" id="KW-1185">Reference proteome</keyword>
<dbReference type="EMBL" id="BSFJ01000035">
    <property type="protein sequence ID" value="GLK73953.1"/>
    <property type="molecule type" value="Genomic_DNA"/>
</dbReference>
<evidence type="ECO:0000256" key="11">
    <source>
        <dbReference type="ARBA" id="ARBA00023136"/>
    </source>
</evidence>
<dbReference type="GO" id="GO:0005886">
    <property type="term" value="C:plasma membrane"/>
    <property type="evidence" value="ECO:0007669"/>
    <property type="project" value="UniProtKB-SubCell"/>
</dbReference>
<feature type="transmembrane region" description="Helical" evidence="12">
    <location>
        <begin position="87"/>
        <end position="108"/>
    </location>
</feature>
<feature type="region of interest" description="Disordered" evidence="13">
    <location>
        <begin position="720"/>
        <end position="743"/>
    </location>
</feature>
<dbReference type="CDD" id="cd04191">
    <property type="entry name" value="Glucan_BSP_MdoH"/>
    <property type="match status" value="1"/>
</dbReference>
<evidence type="ECO:0000256" key="7">
    <source>
        <dbReference type="ARBA" id="ARBA00022676"/>
    </source>
</evidence>
<keyword evidence="10 12" id="KW-1133">Transmembrane helix</keyword>
<evidence type="ECO:0000256" key="9">
    <source>
        <dbReference type="ARBA" id="ARBA00022692"/>
    </source>
</evidence>
<comment type="function">
    <text evidence="12">Involved in the biosynthesis of osmoregulated periplasmic glucans (OPGs).</text>
</comment>
<dbReference type="PANTHER" id="PTHR43867">
    <property type="entry name" value="CELLULOSE SYNTHASE CATALYTIC SUBUNIT A [UDP-FORMING]"/>
    <property type="match status" value="1"/>
</dbReference>
<comment type="caution">
    <text evidence="15">The sequence shown here is derived from an EMBL/GenBank/DDBJ whole genome shotgun (WGS) entry which is preliminary data.</text>
</comment>
<evidence type="ECO:0000256" key="4">
    <source>
        <dbReference type="ARBA" id="ARBA00020585"/>
    </source>
</evidence>
<evidence type="ECO:0000256" key="3">
    <source>
        <dbReference type="ARBA" id="ARBA00009337"/>
    </source>
</evidence>
<evidence type="ECO:0000256" key="5">
    <source>
        <dbReference type="ARBA" id="ARBA00022475"/>
    </source>
</evidence>
<dbReference type="Gene3D" id="3.90.550.10">
    <property type="entry name" value="Spore Coat Polysaccharide Biosynthesis Protein SpsA, Chain A"/>
    <property type="match status" value="1"/>
</dbReference>
<protein>
    <recommendedName>
        <fullName evidence="4 12">Glucans biosynthesis glucosyltransferase H</fullName>
        <ecNumber evidence="12">2.4.1.-</ecNumber>
    </recommendedName>
</protein>
<dbReference type="HAMAP" id="MF_01072">
    <property type="entry name" value="MdoH_OpgH"/>
    <property type="match status" value="1"/>
</dbReference>
<dbReference type="NCBIfam" id="NF003958">
    <property type="entry name" value="PRK05454.2-1"/>
    <property type="match status" value="1"/>
</dbReference>
<sequence>MRRAGGPDAPHRPPGDGVAPALPPEAPLAMPVQSLARAPVAGRPAPRRAGLFLRRAFVIGGAGLLTIIAAREMYLVLDVGGLTLLEYLVLGLFVILFAWIGFAFTNALSGLPSLLRRPDGHLGIEPDGPLPAVAARVAILLPVYNEEPSRVLAGLQATWESLESTGAAGRFDVFILSDTTDADIWVAEEAGFLDLRARTGGERRLFYRRRPRNTGRKAGNIAEWVTRFGGAYESFLILDADSLMTGECILRLAAAMAANPKAGLIQTLPVIIGGRTLFARLQQFAGRLYGPLIAHGLASWSGPESNYWGHNAMIRTRAFAEAAGLPELAGTRPFGGHILSHDFVEAALMRRQGWGMYMVPWLEGSYEEGPPTLTDLAIRDRRWCQGNLQHMAVLPARGLHPVSRLHLLTGIGSYLTAPLWLAMLLAGLATALQARFVPPDYFPAGFSLFPSWPAQDPIRAIWVFVGTMAVLLLPKLFAFIALLATPVRRRRFGGGGRALVGMLGETLISGLLAPVTMFTQSVAVVGILAGRDGGWQPQRRDDDRIDTASVVRFFLPHTACGWLLGAAALSISLPLFLWMTPVVLGLALAIPLVLWTGAARPATQALFRIPEEHEPPAVVARARQLREAPTSATTREAVDRLASAPALLAFHRAQLADGERRPGDYAPERLIARAKIEDASDLDTVRRLLTAREKAAALGDFRSLEALLALVAAEAGKALPPDAGAGGRPAAPLHGPEVAAAQP</sequence>
<evidence type="ECO:0000256" key="10">
    <source>
        <dbReference type="ARBA" id="ARBA00022989"/>
    </source>
</evidence>
<keyword evidence="8 12" id="KW-0808">Transferase</keyword>
<proteinExistence type="inferred from homology"/>
<dbReference type="RefSeq" id="WP_213368400.1">
    <property type="nucleotide sequence ID" value="NZ_BSFJ01000035.1"/>
</dbReference>
<dbReference type="AlphaFoldDB" id="A0A9W6JCU3"/>
<dbReference type="SUPFAM" id="SSF53448">
    <property type="entry name" value="Nucleotide-diphospho-sugar transferases"/>
    <property type="match status" value="1"/>
</dbReference>
<comment type="pathway">
    <text evidence="2 12">Glycan metabolism; osmoregulated periplasmic glucan (OPG) biosynthesis.</text>
</comment>
<dbReference type="InterPro" id="IPR029044">
    <property type="entry name" value="Nucleotide-diphossugar_trans"/>
</dbReference>
<keyword evidence="6" id="KW-0997">Cell inner membrane</keyword>
<feature type="transmembrane region" description="Helical" evidence="12">
    <location>
        <begin position="550"/>
        <end position="569"/>
    </location>
</feature>
<dbReference type="EC" id="2.4.1.-" evidence="12"/>
<evidence type="ECO:0000256" key="8">
    <source>
        <dbReference type="ARBA" id="ARBA00022679"/>
    </source>
</evidence>
<accession>A0A9W6JCU3</accession>
<feature type="transmembrane region" description="Helical" evidence="12">
    <location>
        <begin position="576"/>
        <end position="598"/>
    </location>
</feature>
<dbReference type="NCBIfam" id="NF003962">
    <property type="entry name" value="PRK05454.2-5"/>
    <property type="match status" value="1"/>
</dbReference>
<evidence type="ECO:0000256" key="1">
    <source>
        <dbReference type="ARBA" id="ARBA00004429"/>
    </source>
</evidence>
<organism evidence="15 16">
    <name type="scientific">Ancylobacter dichloromethanicus</name>
    <dbReference type="NCBI Taxonomy" id="518825"/>
    <lineage>
        <taxon>Bacteria</taxon>
        <taxon>Pseudomonadati</taxon>
        <taxon>Pseudomonadota</taxon>
        <taxon>Alphaproteobacteria</taxon>
        <taxon>Hyphomicrobiales</taxon>
        <taxon>Xanthobacteraceae</taxon>
        <taxon>Ancylobacter</taxon>
    </lineage>
</organism>
<evidence type="ECO:0000313" key="15">
    <source>
        <dbReference type="EMBL" id="GLK73953.1"/>
    </source>
</evidence>
<feature type="transmembrane region" description="Helical" evidence="12">
    <location>
        <begin position="407"/>
        <end position="432"/>
    </location>
</feature>
<dbReference type="GO" id="GO:0016758">
    <property type="term" value="F:hexosyltransferase activity"/>
    <property type="evidence" value="ECO:0007669"/>
    <property type="project" value="UniProtKB-UniRule"/>
</dbReference>
<dbReference type="Pfam" id="PF13632">
    <property type="entry name" value="Glyco_trans_2_3"/>
    <property type="match status" value="1"/>
</dbReference>
<keyword evidence="9 12" id="KW-0812">Transmembrane</keyword>
<dbReference type="InterPro" id="IPR050321">
    <property type="entry name" value="Glycosyltr_2/OpgH_subfam"/>
</dbReference>
<feature type="transmembrane region" description="Helical" evidence="12">
    <location>
        <begin position="56"/>
        <end position="75"/>
    </location>
</feature>
<feature type="transmembrane region" description="Helical" evidence="12">
    <location>
        <begin position="460"/>
        <end position="485"/>
    </location>
</feature>
<evidence type="ECO:0000256" key="2">
    <source>
        <dbReference type="ARBA" id="ARBA00005001"/>
    </source>
</evidence>